<protein>
    <submittedName>
        <fullName evidence="1">Uncharacterized protein</fullName>
    </submittedName>
</protein>
<dbReference type="EMBL" id="BTGU01000076">
    <property type="protein sequence ID" value="GMN58234.1"/>
    <property type="molecule type" value="Genomic_DNA"/>
</dbReference>
<proteinExistence type="predicted"/>
<dbReference type="Proteomes" id="UP001187192">
    <property type="component" value="Unassembled WGS sequence"/>
</dbReference>
<reference evidence="1" key="1">
    <citation type="submission" date="2023-07" db="EMBL/GenBank/DDBJ databases">
        <title>draft genome sequence of fig (Ficus carica).</title>
        <authorList>
            <person name="Takahashi T."/>
            <person name="Nishimura K."/>
        </authorList>
    </citation>
    <scope>NUCLEOTIDE SEQUENCE</scope>
</reference>
<organism evidence="1 2">
    <name type="scientific">Ficus carica</name>
    <name type="common">Common fig</name>
    <dbReference type="NCBI Taxonomy" id="3494"/>
    <lineage>
        <taxon>Eukaryota</taxon>
        <taxon>Viridiplantae</taxon>
        <taxon>Streptophyta</taxon>
        <taxon>Embryophyta</taxon>
        <taxon>Tracheophyta</taxon>
        <taxon>Spermatophyta</taxon>
        <taxon>Magnoliopsida</taxon>
        <taxon>eudicotyledons</taxon>
        <taxon>Gunneridae</taxon>
        <taxon>Pentapetalae</taxon>
        <taxon>rosids</taxon>
        <taxon>fabids</taxon>
        <taxon>Rosales</taxon>
        <taxon>Moraceae</taxon>
        <taxon>Ficeae</taxon>
        <taxon>Ficus</taxon>
    </lineage>
</organism>
<accession>A0AA88IYA9</accession>
<sequence length="132" mass="14413">MTLLEGVRHSSIYRCFPRVPKPQVILMGGAPKGPGRLTRVECTDVQCPVGWCHESHYLGNEGEQVQISTRAKVGTGEGRMLLALVRLVQTATVWSPWAWGGICAVWYGGSWSDSSTPTPELVFSSLLLGGWI</sequence>
<name>A0AA88IYA9_FICCA</name>
<dbReference type="AlphaFoldDB" id="A0AA88IYA9"/>
<evidence type="ECO:0000313" key="1">
    <source>
        <dbReference type="EMBL" id="GMN58234.1"/>
    </source>
</evidence>
<comment type="caution">
    <text evidence="1">The sequence shown here is derived from an EMBL/GenBank/DDBJ whole genome shotgun (WGS) entry which is preliminary data.</text>
</comment>
<evidence type="ECO:0000313" key="2">
    <source>
        <dbReference type="Proteomes" id="UP001187192"/>
    </source>
</evidence>
<keyword evidence="2" id="KW-1185">Reference proteome</keyword>
<gene>
    <name evidence="1" type="ORF">TIFTF001_027333</name>
</gene>